<organism evidence="2">
    <name type="scientific">Octopus bimaculoides</name>
    <name type="common">California two-spotted octopus</name>
    <dbReference type="NCBI Taxonomy" id="37653"/>
    <lineage>
        <taxon>Eukaryota</taxon>
        <taxon>Metazoa</taxon>
        <taxon>Spiralia</taxon>
        <taxon>Lophotrochozoa</taxon>
        <taxon>Mollusca</taxon>
        <taxon>Cephalopoda</taxon>
        <taxon>Coleoidea</taxon>
        <taxon>Octopodiformes</taxon>
        <taxon>Octopoda</taxon>
        <taxon>Incirrata</taxon>
        <taxon>Octopodidae</taxon>
        <taxon>Octopus</taxon>
    </lineage>
</organism>
<feature type="transmembrane region" description="Helical" evidence="1">
    <location>
        <begin position="59"/>
        <end position="82"/>
    </location>
</feature>
<keyword evidence="1" id="KW-1133">Transmembrane helix</keyword>
<accession>A0A0L8HXQ2</accession>
<keyword evidence="1" id="KW-0812">Transmembrane</keyword>
<keyword evidence="1" id="KW-0472">Membrane</keyword>
<sequence length="90" mass="10074">MVGCIGISGKFSVTIFNPASMSLSHNICPESKNDFSSYFKANLLNQNVPLPTGSGEWEISFFSFYLFTFLILVLNEACCIYYKTISSSYQ</sequence>
<reference evidence="2" key="1">
    <citation type="submission" date="2015-07" db="EMBL/GenBank/DDBJ databases">
        <title>MeaNS - Measles Nucleotide Surveillance Program.</title>
        <authorList>
            <person name="Tran T."/>
            <person name="Druce J."/>
        </authorList>
    </citation>
    <scope>NUCLEOTIDE SEQUENCE</scope>
    <source>
        <strain evidence="2">UCB-OBI-ISO-001</strain>
        <tissue evidence="2">Gonad</tissue>
    </source>
</reference>
<evidence type="ECO:0000256" key="1">
    <source>
        <dbReference type="SAM" id="Phobius"/>
    </source>
</evidence>
<dbReference type="EMBL" id="KQ417051">
    <property type="protein sequence ID" value="KOF94013.1"/>
    <property type="molecule type" value="Genomic_DNA"/>
</dbReference>
<proteinExistence type="predicted"/>
<name>A0A0L8HXQ2_OCTBM</name>
<evidence type="ECO:0000313" key="2">
    <source>
        <dbReference type="EMBL" id="KOF94013.1"/>
    </source>
</evidence>
<protein>
    <submittedName>
        <fullName evidence="2">Uncharacterized protein</fullName>
    </submittedName>
</protein>
<dbReference type="AlphaFoldDB" id="A0A0L8HXQ2"/>
<gene>
    <name evidence="2" type="ORF">OCBIM_22002960mg</name>
</gene>